<sequence length="150" mass="16661">MAKTFPTQVRRALVGGKLDDSVSLSIAEEKLCRSDIATGDGLYLMSAVHLFTPQAHASHPGLNNRQVSNATSQILLCYCIFTVQQENEILTNGSPWEAAVSKSHGCNNRIFIEDLSVKESVQSRVPHDEEVPMMHLWSNYTPVPKAQRRP</sequence>
<keyword evidence="2" id="KW-1185">Reference proteome</keyword>
<reference evidence="1 2" key="1">
    <citation type="journal article" date="2008" name="Nat. Biotechnol.">
        <title>Genome sequencing and analysis of the filamentous fungus Penicillium chrysogenum.</title>
        <authorList>
            <person name="van den Berg M.A."/>
            <person name="Albang R."/>
            <person name="Albermann K."/>
            <person name="Badger J.H."/>
            <person name="Daran J.-M."/>
            <person name="Driessen A.J.M."/>
            <person name="Garcia-Estrada C."/>
            <person name="Fedorova N.D."/>
            <person name="Harris D.M."/>
            <person name="Heijne W.H.M."/>
            <person name="Joardar V.S."/>
            <person name="Kiel J.A.K.W."/>
            <person name="Kovalchuk A."/>
            <person name="Martin J.F."/>
            <person name="Nierman W.C."/>
            <person name="Nijland J.G."/>
            <person name="Pronk J.T."/>
            <person name="Roubos J.A."/>
            <person name="van der Klei I.J."/>
            <person name="van Peij N.N.M.E."/>
            <person name="Veenhuis M."/>
            <person name="von Doehren H."/>
            <person name="Wagner C."/>
            <person name="Wortman J.R."/>
            <person name="Bovenberg R.A.L."/>
        </authorList>
    </citation>
    <scope>NUCLEOTIDE SEQUENCE [LARGE SCALE GENOMIC DNA]</scope>
    <source>
        <strain evidence="2">ATCC 28089 / DSM 1075 / NRRL 1951 / Wisconsin 54-1255</strain>
    </source>
</reference>
<protein>
    <submittedName>
        <fullName evidence="1">Uncharacterized protein</fullName>
    </submittedName>
</protein>
<name>B6HWN9_PENRW</name>
<dbReference type="Proteomes" id="UP000000724">
    <property type="component" value="Contig Pc00c24"/>
</dbReference>
<gene>
    <name evidence="1" type="ORF">Pc24g00810</name>
    <name evidence="1" type="ORF">PCH_Pc24g00810</name>
</gene>
<proteinExistence type="predicted"/>
<dbReference type="EMBL" id="AM920439">
    <property type="protein sequence ID" value="CAP86989.1"/>
    <property type="molecule type" value="Genomic_DNA"/>
</dbReference>
<accession>B6HWN9</accession>
<dbReference type="AlphaFoldDB" id="B6HWN9"/>
<dbReference type="HOGENOM" id="CLU_1741196_0_0_1"/>
<evidence type="ECO:0000313" key="2">
    <source>
        <dbReference type="Proteomes" id="UP000000724"/>
    </source>
</evidence>
<evidence type="ECO:0000313" key="1">
    <source>
        <dbReference type="EMBL" id="CAP86989.1"/>
    </source>
</evidence>
<organism evidence="1 2">
    <name type="scientific">Penicillium rubens (strain ATCC 28089 / DSM 1075 / NRRL 1951 / Wisconsin 54-1255)</name>
    <name type="common">Penicillium chrysogenum</name>
    <dbReference type="NCBI Taxonomy" id="500485"/>
    <lineage>
        <taxon>Eukaryota</taxon>
        <taxon>Fungi</taxon>
        <taxon>Dikarya</taxon>
        <taxon>Ascomycota</taxon>
        <taxon>Pezizomycotina</taxon>
        <taxon>Eurotiomycetes</taxon>
        <taxon>Eurotiomycetidae</taxon>
        <taxon>Eurotiales</taxon>
        <taxon>Aspergillaceae</taxon>
        <taxon>Penicillium</taxon>
        <taxon>Penicillium chrysogenum species complex</taxon>
    </lineage>
</organism>
<dbReference type="OrthoDB" id="10297648at2759"/>
<dbReference type="VEuPathDB" id="FungiDB:PCH_Pc24g00810"/>